<dbReference type="AlphaFoldDB" id="A0A9P1N7P6"/>
<feature type="transmembrane region" description="Helical" evidence="1">
    <location>
        <begin position="119"/>
        <end position="136"/>
    </location>
</feature>
<feature type="transmembrane region" description="Helical" evidence="1">
    <location>
        <begin position="22"/>
        <end position="40"/>
    </location>
</feature>
<keyword evidence="1" id="KW-1133">Transmembrane helix</keyword>
<keyword evidence="1" id="KW-0472">Membrane</keyword>
<feature type="transmembrane region" description="Helical" evidence="1">
    <location>
        <begin position="225"/>
        <end position="242"/>
    </location>
</feature>
<evidence type="ECO:0000313" key="3">
    <source>
        <dbReference type="Proteomes" id="UP001152747"/>
    </source>
</evidence>
<evidence type="ECO:0000313" key="2">
    <source>
        <dbReference type="EMBL" id="CAI5454209.1"/>
    </source>
</evidence>
<dbReference type="Proteomes" id="UP001152747">
    <property type="component" value="Unassembled WGS sequence"/>
</dbReference>
<keyword evidence="3" id="KW-1185">Reference proteome</keyword>
<proteinExistence type="predicted"/>
<organism evidence="2 3">
    <name type="scientific">Caenorhabditis angaria</name>
    <dbReference type="NCBI Taxonomy" id="860376"/>
    <lineage>
        <taxon>Eukaryota</taxon>
        <taxon>Metazoa</taxon>
        <taxon>Ecdysozoa</taxon>
        <taxon>Nematoda</taxon>
        <taxon>Chromadorea</taxon>
        <taxon>Rhabditida</taxon>
        <taxon>Rhabditina</taxon>
        <taxon>Rhabditomorpha</taxon>
        <taxon>Rhabditoidea</taxon>
        <taxon>Rhabditidae</taxon>
        <taxon>Peloderinae</taxon>
        <taxon>Caenorhabditis</taxon>
    </lineage>
</organism>
<sequence>MIPVLVTVSSGKFDNPESTKTVSMIFVHCFLTCLQILHMITSDKTNARIYDILVMITVGLWCLLLHSCVASWYQHGMEEANLPDQDKNRKAMIIYVIMIITVAIFEHSFLGVRIYYRAMGCASLVEVVVMLFPNWLRKLKMNCTLSVFSHYNHGCSFWDNAKPYAPYAIVASIYLFELIIWITVKSVIFFGLFLKLTAFYIHHYVVKDETMHQIEKILKDCAENIYIFSSLFIMFPIIVAVATRKSKTVYRARVFLIHTVLVFLQSWQTLSSENLDAGIPKAFFMIVTSLVSFACFPLISKIFKEIELRTELASHFSDRYRFGESHIKPFRARLQFLPFYVVMKLVCFSVAFVILFVTTNLQLISEAQCDTMCSASFVEGGCLIIHACVAWVNRRKKISRVVPINTSTSTTSK</sequence>
<gene>
    <name evidence="2" type="ORF">CAMP_LOCUS16846</name>
</gene>
<accession>A0A9P1N7P6</accession>
<protein>
    <submittedName>
        <fullName evidence="2">Uncharacterized protein</fullName>
    </submittedName>
</protein>
<feature type="transmembrane region" description="Helical" evidence="1">
    <location>
        <begin position="254"/>
        <end position="270"/>
    </location>
</feature>
<feature type="transmembrane region" description="Helical" evidence="1">
    <location>
        <begin position="93"/>
        <end position="112"/>
    </location>
</feature>
<comment type="caution">
    <text evidence="2">The sequence shown here is derived from an EMBL/GenBank/DDBJ whole genome shotgun (WGS) entry which is preliminary data.</text>
</comment>
<feature type="transmembrane region" description="Helical" evidence="1">
    <location>
        <begin position="377"/>
        <end position="393"/>
    </location>
</feature>
<evidence type="ECO:0000256" key="1">
    <source>
        <dbReference type="SAM" id="Phobius"/>
    </source>
</evidence>
<name>A0A9P1N7P6_9PELO</name>
<keyword evidence="1" id="KW-0812">Transmembrane</keyword>
<reference evidence="2" key="1">
    <citation type="submission" date="2022-11" db="EMBL/GenBank/DDBJ databases">
        <authorList>
            <person name="Kikuchi T."/>
        </authorList>
    </citation>
    <scope>NUCLEOTIDE SEQUENCE</scope>
    <source>
        <strain evidence="2">PS1010</strain>
    </source>
</reference>
<feature type="transmembrane region" description="Helical" evidence="1">
    <location>
        <begin position="52"/>
        <end position="73"/>
    </location>
</feature>
<dbReference type="EMBL" id="CANHGI010000006">
    <property type="protein sequence ID" value="CAI5454209.1"/>
    <property type="molecule type" value="Genomic_DNA"/>
</dbReference>
<feature type="transmembrane region" description="Helical" evidence="1">
    <location>
        <begin position="282"/>
        <end position="299"/>
    </location>
</feature>
<feature type="transmembrane region" description="Helical" evidence="1">
    <location>
        <begin position="337"/>
        <end position="357"/>
    </location>
</feature>